<gene>
    <name evidence="1" type="ORF">AN484_00585</name>
</gene>
<dbReference type="EMBL" id="LJOW01000002">
    <property type="protein sequence ID" value="OBQ45509.1"/>
    <property type="molecule type" value="Genomic_DNA"/>
</dbReference>
<evidence type="ECO:0000313" key="1">
    <source>
        <dbReference type="EMBL" id="OBQ45509.1"/>
    </source>
</evidence>
<comment type="caution">
    <text evidence="1">The sequence shown here is derived from an EMBL/GenBank/DDBJ whole genome shotgun (WGS) entry which is preliminary data.</text>
</comment>
<sequence length="151" mass="17439">MTSLKPNHSDMINDYIKNAKDGKVGHYMITVSRDGESPVRSIISFDNVEQAVEGYEIYQDAGFAKEYLTVSLYQPSGMITTKVLKRNHAGDPSFVRQNYIDTVEALHLVKDKLNKEDYENLCIKIVTSFAKDNWRFNPDRFLKQLEIERDI</sequence>
<dbReference type="Proteomes" id="UP000092093">
    <property type="component" value="Unassembled WGS sequence"/>
</dbReference>
<accession>A0A1B7X7Z7</accession>
<proteinExistence type="predicted"/>
<protein>
    <submittedName>
        <fullName evidence="1">Uncharacterized protein</fullName>
    </submittedName>
</protein>
<name>A0A1B7X7Z7_APHFL</name>
<reference evidence="1 2" key="1">
    <citation type="submission" date="2015-09" db="EMBL/GenBank/DDBJ databases">
        <title>Aphanizomenon flos-aquae WA102.</title>
        <authorList>
            <person name="Driscoll C."/>
        </authorList>
    </citation>
    <scope>NUCLEOTIDE SEQUENCE [LARGE SCALE GENOMIC DNA]</scope>
    <source>
        <strain evidence="1">WA102</strain>
    </source>
</reference>
<organism evidence="1 2">
    <name type="scientific">Aphanizomenon flos-aquae WA102</name>
    <dbReference type="NCBI Taxonomy" id="1710896"/>
    <lineage>
        <taxon>Bacteria</taxon>
        <taxon>Bacillati</taxon>
        <taxon>Cyanobacteriota</taxon>
        <taxon>Cyanophyceae</taxon>
        <taxon>Nostocales</taxon>
        <taxon>Aphanizomenonaceae</taxon>
        <taxon>Aphanizomenon</taxon>
    </lineage>
</organism>
<evidence type="ECO:0000313" key="2">
    <source>
        <dbReference type="Proteomes" id="UP000092093"/>
    </source>
</evidence>
<dbReference type="AlphaFoldDB" id="A0A1B7X7Z7"/>